<sequence length="150" mass="16503">MVAHHCSIIYRIAQNFGINPSLTILKIHLFVKFVSSSYKWTNWRGFLLPLLLIMLPSPPPVLLSLLDTVNEDEGEEDRSFEISTGSTVPNGSISKSLGPIVGGMLLSPSSSLSSSLNLKVEESLLCIVKPPALENLCFKLVDLETKNKKH</sequence>
<reference evidence="1" key="4">
    <citation type="journal article" date="1993" name="EMBO J.">
        <title>The yeast SSS1 gene is essential for secretory protein translocation and encodes a conserved protein of the endoplasmic reticulum.</title>
        <authorList>
            <person name="Esnault Y."/>
            <person name="Blondel M.-O."/>
            <person name="Deshaies R.J."/>
            <person name="Schekman R."/>
            <person name="Kepes F."/>
        </authorList>
    </citation>
    <scope>NUCLEOTIDE SEQUENCE</scope>
    <source>
        <strain evidence="1">FY1679</strain>
    </source>
</reference>
<dbReference type="EMBL" id="X82086">
    <property type="protein sequence ID" value="CAA57598.1"/>
    <property type="molecule type" value="Genomic_DNA"/>
</dbReference>
<name>E9PA60_YEASX</name>
<reference evidence="1" key="7">
    <citation type="journal article" date="1994" name="Gene">
        <title>Sequence of the RAD55 gene of Saccharomyces cerevisiae: similarity of RAD55 to prokaryotic RecA and other RecA-like proteins.</title>
        <authorList>
            <person name="Lovett S.T."/>
        </authorList>
    </citation>
    <scope>NUCLEOTIDE SEQUENCE</scope>
    <source>
        <strain evidence="1">FY1679</strain>
    </source>
</reference>
<protein>
    <submittedName>
        <fullName evidence="1">1 putative transmembrane span</fullName>
    </submittedName>
</protein>
<reference evidence="1" key="3">
    <citation type="journal article" date="1992" name="Genes Dev.">
        <title>An essential splicing factor, SLU7, mediates 3' splice site choice in yeast.</title>
        <authorList>
            <person name="Frank D.N."/>
            <person name="Guthrie C."/>
        </authorList>
    </citation>
    <scope>NUCLEOTIDE SEQUENCE</scope>
    <source>
        <strain evidence="1">FY1679</strain>
    </source>
</reference>
<keyword evidence="1" id="KW-0472">Membrane</keyword>
<reference evidence="1" key="2">
    <citation type="journal article" date="1992" name="EMBO J.">
        <title>Genes that allow yeast cells to grow in the absence of the HDEL receptor.</title>
        <authorList>
            <person name="Hardwick K.G."/>
            <person name="Boothroyd J.C."/>
            <person name="Rudner A.D."/>
            <person name="Pelham H.R.B."/>
        </authorList>
    </citation>
    <scope>NUCLEOTIDE SEQUENCE</scope>
    <source>
        <strain evidence="1">FY1679</strain>
    </source>
</reference>
<keyword evidence="1" id="KW-0812">Transmembrane</keyword>
<reference evidence="1" key="8">
    <citation type="submission" date="1994-10" db="EMBL/GenBank/DDBJ databases">
        <title>Cloning and characterization of PDC2, a gene essential for the synthesis of pyruvate decarboxylase in Saccharomyces cerevisiae.</title>
        <authorList>
            <person name="Raghuram V."/>
            <person name="Lobo Z."/>
            <person name="Maitra P.K."/>
        </authorList>
    </citation>
    <scope>NUCLEOTIDE SEQUENCE</scope>
    <source>
        <strain evidence="1">FY1679</strain>
    </source>
</reference>
<reference evidence="1" key="6">
    <citation type="journal article" date="1993" name="Mol. Cell. Biol.">
        <title>AFR1 acts in conjunction with the alpha-factor receptor to promote morphogenesis and adaptation.</title>
        <authorList>
            <person name="Konopka J.B."/>
        </authorList>
    </citation>
    <scope>NUCLEOTIDE SEQUENCE</scope>
    <source>
        <strain evidence="1">FY1679</strain>
    </source>
</reference>
<proteinExistence type="predicted"/>
<accession>E9PA60</accession>
<organism evidence="1">
    <name type="scientific">Saccharomyces cerevisiae</name>
    <name type="common">Baker's yeast</name>
    <dbReference type="NCBI Taxonomy" id="4932"/>
    <lineage>
        <taxon>Eukaryota</taxon>
        <taxon>Fungi</taxon>
        <taxon>Dikarya</taxon>
        <taxon>Ascomycota</taxon>
        <taxon>Saccharomycotina</taxon>
        <taxon>Saccharomycetes</taxon>
        <taxon>Saccharomycetales</taxon>
        <taxon>Saccharomycetaceae</taxon>
        <taxon>Saccharomyces</taxon>
    </lineage>
</organism>
<gene>
    <name evidence="1" type="primary">D4406</name>
</gene>
<dbReference type="AlphaFoldDB" id="E9PA60"/>
<evidence type="ECO:0000313" key="1">
    <source>
        <dbReference type="EMBL" id="CAA57598.1"/>
    </source>
</evidence>
<reference evidence="1" key="5">
    <citation type="journal article" date="1993" name="Eur. J. Biochem.">
        <title>Disruption of TPS2, the gene encoding the 100-kDa subunit of the trehalose-6-phosphate synthase/phosphatase complex in Saccharomyces cerevisiae, causes accumulation of trehalose-6-phosphate and loss of trehalose-6-phosphate phosphatase activity.</title>
        <authorList>
            <person name="De Virgilio C."/>
            <person name="Burckert N."/>
            <person name="Bell W."/>
            <person name="Jeno P."/>
            <person name="Boller T."/>
            <person name="Wiemken A."/>
        </authorList>
    </citation>
    <scope>NUCLEOTIDE SEQUENCE</scope>
    <source>
        <strain evidence="1">FY1679</strain>
    </source>
</reference>
<reference evidence="1" key="9">
    <citation type="journal article" date="1995" name="Yeast">
        <title>Analysis of a 32.8 kb segment of yeast chromosome IV reveals 21 open reading frames, including TPS2, PPH3, RAD55, SED1, PDC2, AFR1, SSS1, SLU7 and a tRNA for arginine.</title>
        <authorList>
            <person name="Coster F."/>
            <person name="Jonniaux J.-L."/>
            <person name="Goffeau A."/>
        </authorList>
    </citation>
    <scope>NUCLEOTIDE SEQUENCE</scope>
    <source>
        <strain evidence="1">FY1679</strain>
    </source>
</reference>
<reference evidence="1" key="1">
    <citation type="journal article" date="1991" name="Mol. Cell. Biol.">
        <title>Protein phosphatase 2A in Saccharomyces cerevisiae: effects on cell growth and bud morphogenesis.</title>
        <authorList>
            <person name="Ronne H."/>
            <person name="Carlberg M."/>
            <person name="Hu G.-Z."/>
            <person name="Nehlin J.O."/>
        </authorList>
    </citation>
    <scope>NUCLEOTIDE SEQUENCE</scope>
    <source>
        <strain evidence="1">FY1679</strain>
    </source>
</reference>